<feature type="transmembrane region" description="Helical" evidence="1">
    <location>
        <begin position="6"/>
        <end position="25"/>
    </location>
</feature>
<evidence type="ECO:0000259" key="2">
    <source>
        <dbReference type="Pfam" id="PF07584"/>
    </source>
</evidence>
<proteinExistence type="predicted"/>
<comment type="caution">
    <text evidence="4">The sequence shown here is derived from an EMBL/GenBank/DDBJ whole genome shotgun (WGS) entry which is preliminary data.</text>
</comment>
<dbReference type="InterPro" id="IPR024163">
    <property type="entry name" value="Aerotolerance_reg_N"/>
</dbReference>
<evidence type="ECO:0000256" key="1">
    <source>
        <dbReference type="SAM" id="Phobius"/>
    </source>
</evidence>
<dbReference type="RefSeq" id="WP_259095012.1">
    <property type="nucleotide sequence ID" value="NZ_CP130454.1"/>
</dbReference>
<reference evidence="4 5" key="1">
    <citation type="submission" date="2022-08" db="EMBL/GenBank/DDBJ databases">
        <title>Bacterial and archaeal communities from various locations to study Microbial Dark Matter (Phase II).</title>
        <authorList>
            <person name="Stepanauskas R."/>
        </authorList>
    </citation>
    <scope>NUCLEOTIDE SEQUENCE [LARGE SCALE GENOMIC DNA]</scope>
    <source>
        <strain evidence="4 5">PD1</strain>
    </source>
</reference>
<evidence type="ECO:0000259" key="3">
    <source>
        <dbReference type="Pfam" id="PF13519"/>
    </source>
</evidence>
<dbReference type="InterPro" id="IPR002035">
    <property type="entry name" value="VWF_A"/>
</dbReference>
<dbReference type="PANTHER" id="PTHR37464">
    <property type="entry name" value="BLL2463 PROTEIN"/>
    <property type="match status" value="1"/>
</dbReference>
<feature type="transmembrane region" description="Helical" evidence="1">
    <location>
        <begin position="56"/>
        <end position="78"/>
    </location>
</feature>
<dbReference type="Gene3D" id="3.40.50.410">
    <property type="entry name" value="von Willebrand factor, type A domain"/>
    <property type="match status" value="1"/>
</dbReference>
<keyword evidence="5" id="KW-1185">Reference proteome</keyword>
<name>A0ABT2ELX3_9BACT</name>
<dbReference type="SUPFAM" id="SSF53300">
    <property type="entry name" value="vWA-like"/>
    <property type="match status" value="1"/>
</dbReference>
<organism evidence="4 5">
    <name type="scientific">Candidatus Fervidibacter sacchari</name>
    <dbReference type="NCBI Taxonomy" id="1448929"/>
    <lineage>
        <taxon>Bacteria</taxon>
        <taxon>Candidatus Fervidibacterota</taxon>
        <taxon>Candidatus Fervidibacter</taxon>
    </lineage>
</organism>
<feature type="domain" description="Aerotolerance regulator N-terminal" evidence="2">
    <location>
        <begin position="1"/>
        <end position="76"/>
    </location>
</feature>
<keyword evidence="1" id="KW-0472">Membrane</keyword>
<feature type="domain" description="VWFA" evidence="3">
    <location>
        <begin position="92"/>
        <end position="198"/>
    </location>
</feature>
<dbReference type="Gene3D" id="3.40.50.880">
    <property type="match status" value="1"/>
</dbReference>
<dbReference type="NCBIfam" id="TIGR02226">
    <property type="entry name" value="two_anch"/>
    <property type="match status" value="1"/>
</dbReference>
<sequence>MLFGQPQFLPLLALASLPLLIHLLARRQRRVVPFSMTKFLREVAQQTQGRRWLREILLLLLRTGAVFFALLALVRPYAPIPLPLPPAPTAFALVIDNSLSMQGRSPSRMQGRETWFDRSLKSCERVLKEVGAEVVLLAADSPSEPICDFTSEPSRSLNALRQIRPTFKALDLSPTLQTADALLAQHPAAVKRILVFTDLQSEPFKSLALPSLKNQLVIVDAKPSEQIGNVRLVAKLRLPLDPNTDGFIVAELKNMSNLPMGGIVVARVAGKNFARSEIFLEAKGQKVVVLPLPSWVLDAADQRGLVEVEIRWGSELDALSWDNFVKFVFKSPKNLVVANAVREGRQFIEAALKATGIMPKVTHYASRITPETDAIIASVPTDSETARQLVNWLRQGKRALIVADSLNSPIWSMLNLSVRPSKGEQRRRVQWVDESHPILQGLGNSLQSVTIQPFAEVNGSSLKALTTLEDGKTLLAELPVGAGQCLLLMVPLNPQWGDLVHLSAFVPLVHRFVRFAAYGHELVPQERETEPRAKLGSSMVVPESESDFLLPTRKGSAIRLRKFGATLVTTDQLPAVLLSETKLRDLTNLCLALAFLCLLTESIFTFVLWRRAR</sequence>
<evidence type="ECO:0008006" key="6">
    <source>
        <dbReference type="Google" id="ProtNLM"/>
    </source>
</evidence>
<dbReference type="Pfam" id="PF07584">
    <property type="entry name" value="BatA"/>
    <property type="match status" value="1"/>
</dbReference>
<protein>
    <recommendedName>
        <fullName evidence="6">Aerotolerance regulator N-terminal domain-containing protein</fullName>
    </recommendedName>
</protein>
<dbReference type="Pfam" id="PF13519">
    <property type="entry name" value="VWA_2"/>
    <property type="match status" value="1"/>
</dbReference>
<feature type="transmembrane region" description="Helical" evidence="1">
    <location>
        <begin position="586"/>
        <end position="609"/>
    </location>
</feature>
<dbReference type="InterPro" id="IPR011933">
    <property type="entry name" value="Double_TM_dom"/>
</dbReference>
<keyword evidence="1" id="KW-1133">Transmembrane helix</keyword>
<evidence type="ECO:0000313" key="4">
    <source>
        <dbReference type="EMBL" id="MCS3918946.1"/>
    </source>
</evidence>
<dbReference type="EMBL" id="JANUCP010000002">
    <property type="protein sequence ID" value="MCS3918946.1"/>
    <property type="molecule type" value="Genomic_DNA"/>
</dbReference>
<dbReference type="PANTHER" id="PTHR37464:SF1">
    <property type="entry name" value="BLL2463 PROTEIN"/>
    <property type="match status" value="1"/>
</dbReference>
<evidence type="ECO:0000313" key="5">
    <source>
        <dbReference type="Proteomes" id="UP001204798"/>
    </source>
</evidence>
<dbReference type="InterPro" id="IPR036465">
    <property type="entry name" value="vWFA_dom_sf"/>
</dbReference>
<gene>
    <name evidence="4" type="ORF">M2350_001346</name>
</gene>
<accession>A0ABT2ELX3</accession>
<dbReference type="SUPFAM" id="SSF52317">
    <property type="entry name" value="Class I glutamine amidotransferase-like"/>
    <property type="match status" value="1"/>
</dbReference>
<dbReference type="InterPro" id="IPR029062">
    <property type="entry name" value="Class_I_gatase-like"/>
</dbReference>
<dbReference type="Proteomes" id="UP001204798">
    <property type="component" value="Unassembled WGS sequence"/>
</dbReference>
<keyword evidence="1" id="KW-0812">Transmembrane</keyword>